<evidence type="ECO:0000313" key="1">
    <source>
        <dbReference type="EMBL" id="KAJ1088623.1"/>
    </source>
</evidence>
<gene>
    <name evidence="1" type="ORF">NDU88_001779</name>
</gene>
<sequence length="164" mass="19803">MKGFLGSHRERLKKMLLENEPRLKDLKSNQTMIRKELKYLQELLTEKRYSLYTDLEYERVDVLEKIKERRKTLSKYSNSLFNLISELQSKIEQPDREILKSMRSIISRCERVKNLNPLEKNYPENVEQKTLLQQYSILKTNMEELKDSVSIELEWRQLRSFASK</sequence>
<accession>A0AAV7LH15</accession>
<protein>
    <submittedName>
        <fullName evidence="1">Uncharacterized protein</fullName>
    </submittedName>
</protein>
<dbReference type="EMBL" id="JANPWB010000015">
    <property type="protein sequence ID" value="KAJ1088623.1"/>
    <property type="molecule type" value="Genomic_DNA"/>
</dbReference>
<proteinExistence type="predicted"/>
<keyword evidence="2" id="KW-1185">Reference proteome</keyword>
<dbReference type="AlphaFoldDB" id="A0AAV7LH15"/>
<comment type="caution">
    <text evidence="1">The sequence shown here is derived from an EMBL/GenBank/DDBJ whole genome shotgun (WGS) entry which is preliminary data.</text>
</comment>
<organism evidence="1 2">
    <name type="scientific">Pleurodeles waltl</name>
    <name type="common">Iberian ribbed newt</name>
    <dbReference type="NCBI Taxonomy" id="8319"/>
    <lineage>
        <taxon>Eukaryota</taxon>
        <taxon>Metazoa</taxon>
        <taxon>Chordata</taxon>
        <taxon>Craniata</taxon>
        <taxon>Vertebrata</taxon>
        <taxon>Euteleostomi</taxon>
        <taxon>Amphibia</taxon>
        <taxon>Batrachia</taxon>
        <taxon>Caudata</taxon>
        <taxon>Salamandroidea</taxon>
        <taxon>Salamandridae</taxon>
        <taxon>Pleurodelinae</taxon>
        <taxon>Pleurodeles</taxon>
    </lineage>
</organism>
<reference evidence="1" key="1">
    <citation type="journal article" date="2022" name="bioRxiv">
        <title>Sequencing and chromosome-scale assembly of the giantPleurodeles waltlgenome.</title>
        <authorList>
            <person name="Brown T."/>
            <person name="Elewa A."/>
            <person name="Iarovenko S."/>
            <person name="Subramanian E."/>
            <person name="Araus A.J."/>
            <person name="Petzold A."/>
            <person name="Susuki M."/>
            <person name="Suzuki K.-i.T."/>
            <person name="Hayashi T."/>
            <person name="Toyoda A."/>
            <person name="Oliveira C."/>
            <person name="Osipova E."/>
            <person name="Leigh N.D."/>
            <person name="Simon A."/>
            <person name="Yun M.H."/>
        </authorList>
    </citation>
    <scope>NUCLEOTIDE SEQUENCE</scope>
    <source>
        <strain evidence="1">20211129_DDA</strain>
        <tissue evidence="1">Liver</tissue>
    </source>
</reference>
<dbReference type="Proteomes" id="UP001066276">
    <property type="component" value="Chromosome 11"/>
</dbReference>
<name>A0AAV7LH15_PLEWA</name>
<evidence type="ECO:0000313" key="2">
    <source>
        <dbReference type="Proteomes" id="UP001066276"/>
    </source>
</evidence>